<dbReference type="AlphaFoldDB" id="A0A1G8PUB5"/>
<protein>
    <submittedName>
        <fullName evidence="1">Phage major capsid protein E</fullName>
    </submittedName>
</protein>
<accession>A0A1G8PUB5</accession>
<dbReference type="Proteomes" id="UP000198945">
    <property type="component" value="Unassembled WGS sequence"/>
</dbReference>
<dbReference type="InterPro" id="IPR005564">
    <property type="entry name" value="Major_capsid_GpE"/>
</dbReference>
<dbReference type="Pfam" id="PF03864">
    <property type="entry name" value="Phage_cap_E"/>
    <property type="match status" value="1"/>
</dbReference>
<proteinExistence type="predicted"/>
<gene>
    <name evidence="1" type="ORF">SAMN04515654_12125</name>
</gene>
<name>A0A1G8PUB5_9FIRM</name>
<evidence type="ECO:0000313" key="1">
    <source>
        <dbReference type="EMBL" id="SDI95856.1"/>
    </source>
</evidence>
<sequence length="349" mass="39950">MPREKLIETIENEFGIDYLGFLQEIDEPDKYIGSSYLPVQNEFDYDWVYHIFDNTTAMAKLMSRGDAEAPIVGGPAIKKVAGSVAPFGQKFEVNKSILNKIFNPRNDNELKRNLRQVLDESARNVRSAQARCEWFRWQVMGKGGITFNDKKENERLAVDFGVPDRHKIDSSALEGDPWNGASPEPLSDLIAACETYHDTNKEMPSNIVMRRSELRKLTGSAEVASEFSDNATRISLSVVNDYLVSLDYPEIITYDEYAKLEDEKGRPTVTEYFVPKGRVILVKESTNQAIKDIGRLVMGPVAENDFQPGIFTTIYEENDPKKYWHFMKTEMWPAVYNPEYIFYMDVLSE</sequence>
<organism evidence="1 2">
    <name type="scientific">Halanaerobium congolense</name>
    <dbReference type="NCBI Taxonomy" id="54121"/>
    <lineage>
        <taxon>Bacteria</taxon>
        <taxon>Bacillati</taxon>
        <taxon>Bacillota</taxon>
        <taxon>Clostridia</taxon>
        <taxon>Halanaerobiales</taxon>
        <taxon>Halanaerobiaceae</taxon>
        <taxon>Halanaerobium</taxon>
    </lineage>
</organism>
<reference evidence="1 2" key="1">
    <citation type="submission" date="2016-10" db="EMBL/GenBank/DDBJ databases">
        <authorList>
            <person name="de Groot N.N."/>
        </authorList>
    </citation>
    <scope>NUCLEOTIDE SEQUENCE [LARGE SCALE GENOMIC DNA]</scope>
    <source>
        <strain evidence="1 2">WG7</strain>
    </source>
</reference>
<dbReference type="RefSeq" id="WP_089716406.1">
    <property type="nucleotide sequence ID" value="NZ_FNEH01000021.1"/>
</dbReference>
<evidence type="ECO:0000313" key="2">
    <source>
        <dbReference type="Proteomes" id="UP000198945"/>
    </source>
</evidence>
<dbReference type="EMBL" id="FNEH01000021">
    <property type="protein sequence ID" value="SDI95856.1"/>
    <property type="molecule type" value="Genomic_DNA"/>
</dbReference>